<sequence length="373" mass="40511">MPQAVRPTAELLAELRRPRPYPAVSVTLPTHRRRPENQQDHIRLRNLLEEAGRRLADDPDVPRERRLAVAEHLRLAGEESDPERFLDGLVLYASEDEHRMYRVGTEVSERVVFGTTYLTRNLVAAEARSRPYWVLVLSEDDVRLWHGRGTQVEPVEGDGFPVANPGEERDGPVTREGGGLGVSQDMRSMFTEADDKLAAALDGRAQPVVLVGLRPQTSLFRSVTRHTDHIAAELDKGGLRTVTPAELAVELAPVREELAEARSTAALAALDAARSGRRYAAGVQDAWLPAHEGRVAHLVVEDGLRITARPEAVEGAERAALSVLDGGTPSVDGVEDDIVDSLVEAVLDADGVVDFVPDGTLAEAGGLAAALRF</sequence>
<evidence type="ECO:0000313" key="3">
    <source>
        <dbReference type="Proteomes" id="UP001551482"/>
    </source>
</evidence>
<dbReference type="RefSeq" id="WP_358353838.1">
    <property type="nucleotide sequence ID" value="NZ_JBEZFP010000032.1"/>
</dbReference>
<dbReference type="Proteomes" id="UP001551482">
    <property type="component" value="Unassembled WGS sequence"/>
</dbReference>
<reference evidence="2 3" key="1">
    <citation type="submission" date="2024-06" db="EMBL/GenBank/DDBJ databases">
        <title>The Natural Products Discovery Center: Release of the First 8490 Sequenced Strains for Exploring Actinobacteria Biosynthetic Diversity.</title>
        <authorList>
            <person name="Kalkreuter E."/>
            <person name="Kautsar S.A."/>
            <person name="Yang D."/>
            <person name="Bader C.D."/>
            <person name="Teijaro C.N."/>
            <person name="Fluegel L."/>
            <person name="Davis C.M."/>
            <person name="Simpson J.R."/>
            <person name="Lauterbach L."/>
            <person name="Steele A.D."/>
            <person name="Gui C."/>
            <person name="Meng S."/>
            <person name="Li G."/>
            <person name="Viehrig K."/>
            <person name="Ye F."/>
            <person name="Su P."/>
            <person name="Kiefer A.F."/>
            <person name="Nichols A."/>
            <person name="Cepeda A.J."/>
            <person name="Yan W."/>
            <person name="Fan B."/>
            <person name="Jiang Y."/>
            <person name="Adhikari A."/>
            <person name="Zheng C.-J."/>
            <person name="Schuster L."/>
            <person name="Cowan T.M."/>
            <person name="Smanski M.J."/>
            <person name="Chevrette M.G."/>
            <person name="De Carvalho L.P.S."/>
            <person name="Shen B."/>
        </authorList>
    </citation>
    <scope>NUCLEOTIDE SEQUENCE [LARGE SCALE GENOMIC DNA]</scope>
    <source>
        <strain evidence="2 3">NPDC048946</strain>
    </source>
</reference>
<evidence type="ECO:0000313" key="2">
    <source>
        <dbReference type="EMBL" id="MEU8134843.1"/>
    </source>
</evidence>
<feature type="region of interest" description="Disordered" evidence="1">
    <location>
        <begin position="154"/>
        <end position="181"/>
    </location>
</feature>
<keyword evidence="3" id="KW-1185">Reference proteome</keyword>
<evidence type="ECO:0000256" key="1">
    <source>
        <dbReference type="SAM" id="MobiDB-lite"/>
    </source>
</evidence>
<organism evidence="2 3">
    <name type="scientific">Streptodolium elevatio</name>
    <dbReference type="NCBI Taxonomy" id="3157996"/>
    <lineage>
        <taxon>Bacteria</taxon>
        <taxon>Bacillati</taxon>
        <taxon>Actinomycetota</taxon>
        <taxon>Actinomycetes</taxon>
        <taxon>Kitasatosporales</taxon>
        <taxon>Streptomycetaceae</taxon>
        <taxon>Streptodolium</taxon>
    </lineage>
</organism>
<dbReference type="Pfam" id="PF18845">
    <property type="entry name" value="baeRF_family3"/>
    <property type="match status" value="1"/>
</dbReference>
<comment type="caution">
    <text evidence="2">The sequence shown here is derived from an EMBL/GenBank/DDBJ whole genome shotgun (WGS) entry which is preliminary data.</text>
</comment>
<dbReference type="EMBL" id="JBEZFP010000032">
    <property type="protein sequence ID" value="MEU8134843.1"/>
    <property type="molecule type" value="Genomic_DNA"/>
</dbReference>
<name>A0ABV3DGI0_9ACTN</name>
<proteinExistence type="predicted"/>
<gene>
    <name evidence="2" type="ORF">AB0C36_15160</name>
</gene>
<protein>
    <submittedName>
        <fullName evidence="2">Chemotaxis protein</fullName>
    </submittedName>
</protein>
<accession>A0ABV3DGI0</accession>
<dbReference type="InterPro" id="IPR041289">
    <property type="entry name" value="Bact_RF_family3"/>
</dbReference>